<dbReference type="AlphaFoldDB" id="A0A699IC87"/>
<reference evidence="1" key="1">
    <citation type="journal article" date="2019" name="Sci. Rep.">
        <title>Draft genome of Tanacetum cinerariifolium, the natural source of mosquito coil.</title>
        <authorList>
            <person name="Yamashiro T."/>
            <person name="Shiraishi A."/>
            <person name="Satake H."/>
            <person name="Nakayama K."/>
        </authorList>
    </citation>
    <scope>NUCLEOTIDE SEQUENCE</scope>
</reference>
<evidence type="ECO:0000313" key="1">
    <source>
        <dbReference type="EMBL" id="GEZ46921.1"/>
    </source>
</evidence>
<protein>
    <submittedName>
        <fullName evidence="1">Uncharacterized protein</fullName>
    </submittedName>
</protein>
<accession>A0A699IC87</accession>
<dbReference type="EMBL" id="BKCJ010282669">
    <property type="protein sequence ID" value="GEZ46921.1"/>
    <property type="molecule type" value="Genomic_DNA"/>
</dbReference>
<sequence length="181" mass="21148">MFRNQFISVIEPDTKLGKGMTLPLQFESNTYPTPKSNTVALFINDREYKVYLAKLPSVNALYCPKWIVFSLGWSVQRLLRFVRITQPTCYGTLRVISEKNQKVPKQFVVSHKLHGYSLAVVSHCYKKIVFKLRKRAVFEMFSTPTLGCMKDLSGFWAEQWVWFYLSEDTTLKDEVIHFEVC</sequence>
<proteinExistence type="predicted"/>
<organism evidence="1">
    <name type="scientific">Tanacetum cinerariifolium</name>
    <name type="common">Dalmatian daisy</name>
    <name type="synonym">Chrysanthemum cinerariifolium</name>
    <dbReference type="NCBI Taxonomy" id="118510"/>
    <lineage>
        <taxon>Eukaryota</taxon>
        <taxon>Viridiplantae</taxon>
        <taxon>Streptophyta</taxon>
        <taxon>Embryophyta</taxon>
        <taxon>Tracheophyta</taxon>
        <taxon>Spermatophyta</taxon>
        <taxon>Magnoliopsida</taxon>
        <taxon>eudicotyledons</taxon>
        <taxon>Gunneridae</taxon>
        <taxon>Pentapetalae</taxon>
        <taxon>asterids</taxon>
        <taxon>campanulids</taxon>
        <taxon>Asterales</taxon>
        <taxon>Asteraceae</taxon>
        <taxon>Asteroideae</taxon>
        <taxon>Anthemideae</taxon>
        <taxon>Anthemidinae</taxon>
        <taxon>Tanacetum</taxon>
    </lineage>
</organism>
<comment type="caution">
    <text evidence="1">The sequence shown here is derived from an EMBL/GenBank/DDBJ whole genome shotgun (WGS) entry which is preliminary data.</text>
</comment>
<name>A0A699IC87_TANCI</name>
<gene>
    <name evidence="1" type="ORF">Tci_518894</name>
</gene>